<organism evidence="2 3">
    <name type="scientific">Exocentrus adspersus</name>
    <dbReference type="NCBI Taxonomy" id="1586481"/>
    <lineage>
        <taxon>Eukaryota</taxon>
        <taxon>Metazoa</taxon>
        <taxon>Ecdysozoa</taxon>
        <taxon>Arthropoda</taxon>
        <taxon>Hexapoda</taxon>
        <taxon>Insecta</taxon>
        <taxon>Pterygota</taxon>
        <taxon>Neoptera</taxon>
        <taxon>Endopterygota</taxon>
        <taxon>Coleoptera</taxon>
        <taxon>Polyphaga</taxon>
        <taxon>Cucujiformia</taxon>
        <taxon>Chrysomeloidea</taxon>
        <taxon>Cerambycidae</taxon>
        <taxon>Lamiinae</taxon>
        <taxon>Acanthocinini</taxon>
        <taxon>Exocentrus</taxon>
    </lineage>
</organism>
<feature type="signal peptide" evidence="1">
    <location>
        <begin position="1"/>
        <end position="23"/>
    </location>
</feature>
<name>A0AAV8WDG3_9CUCU</name>
<reference evidence="2 3" key="1">
    <citation type="journal article" date="2023" name="Insect Mol. Biol.">
        <title>Genome sequencing provides insights into the evolution of gene families encoding plant cell wall-degrading enzymes in longhorned beetles.</title>
        <authorList>
            <person name="Shin N.R."/>
            <person name="Okamura Y."/>
            <person name="Kirsch R."/>
            <person name="Pauchet Y."/>
        </authorList>
    </citation>
    <scope>NUCLEOTIDE SEQUENCE [LARGE SCALE GENOMIC DNA]</scope>
    <source>
        <strain evidence="2">EAD_L_NR</strain>
    </source>
</reference>
<comment type="caution">
    <text evidence="2">The sequence shown here is derived from an EMBL/GenBank/DDBJ whole genome shotgun (WGS) entry which is preliminary data.</text>
</comment>
<evidence type="ECO:0000256" key="1">
    <source>
        <dbReference type="SAM" id="SignalP"/>
    </source>
</evidence>
<evidence type="ECO:0000313" key="3">
    <source>
        <dbReference type="Proteomes" id="UP001159042"/>
    </source>
</evidence>
<proteinExistence type="predicted"/>
<feature type="chain" id="PRO_5044023929" evidence="1">
    <location>
        <begin position="24"/>
        <end position="61"/>
    </location>
</feature>
<accession>A0AAV8WDG3</accession>
<dbReference type="EMBL" id="JANEYG010000002">
    <property type="protein sequence ID" value="KAJ8924647.1"/>
    <property type="molecule type" value="Genomic_DNA"/>
</dbReference>
<evidence type="ECO:0000313" key="2">
    <source>
        <dbReference type="EMBL" id="KAJ8924647.1"/>
    </source>
</evidence>
<dbReference type="AlphaFoldDB" id="A0AAV8WDG3"/>
<gene>
    <name evidence="2" type="ORF">NQ315_000798</name>
</gene>
<sequence>MKATLFCTLSCLLVLAMLSTSQAASVPDCGDVNAAFNSCGSLCPVTCQQKRASTLSGNLFC</sequence>
<protein>
    <submittedName>
        <fullName evidence="2">Uncharacterized protein</fullName>
    </submittedName>
</protein>
<keyword evidence="3" id="KW-1185">Reference proteome</keyword>
<dbReference type="Proteomes" id="UP001159042">
    <property type="component" value="Unassembled WGS sequence"/>
</dbReference>
<keyword evidence="1" id="KW-0732">Signal</keyword>